<evidence type="ECO:0000313" key="12">
    <source>
        <dbReference type="EMBL" id="PQB04436.1"/>
    </source>
</evidence>
<dbReference type="PANTHER" id="PTHR43090">
    <property type="entry name" value="1-(5-PHOSPHORIBOSYL)-5-[(5-PHOSPHORIBOSYLAMINO)METHYLIDENEAMINO] IMIDAZOLE-4-CARBOXAMIDE ISOMERASE"/>
    <property type="match status" value="1"/>
</dbReference>
<dbReference type="GO" id="GO:0000105">
    <property type="term" value="P:L-histidine biosynthetic process"/>
    <property type="evidence" value="ECO:0007669"/>
    <property type="project" value="UniProtKB-UniRule"/>
</dbReference>
<proteinExistence type="inferred from homology"/>
<evidence type="ECO:0000256" key="9">
    <source>
        <dbReference type="HAMAP-Rule" id="MF_01014"/>
    </source>
</evidence>
<dbReference type="UniPathway" id="UPA00031">
    <property type="reaction ID" value="UER00009"/>
</dbReference>
<keyword evidence="13" id="KW-1185">Reference proteome</keyword>
<sequence length="243" mass="26873">MRIIPAIDIIDGKCVRLTQGDYEQKKVYNEDPLEVALEFQDHGIRYLHLVDLDGAKSKRIVNHQILEKLSTRTDLSIDFGGGIKTDEDIRIAFDCGAQQVTGGSIAVKDPDLFMGWLDSYGPDKIILGADSRDGFISTDGWLKSSDRHLLEFVQEYFDRGVRRVISTDIGRDGMLQGPATELYEHMLKSIPELKLIASGGISDISELPALAQIGCEGVIIGKAIYEGRISLSQLVNFKAKTDS</sequence>
<name>A0A2S7KP80_9FLAO</name>
<comment type="subcellular location">
    <subcellularLocation>
        <location evidence="2 9 11">Cytoplasm</location>
    </subcellularLocation>
</comment>
<evidence type="ECO:0000256" key="8">
    <source>
        <dbReference type="ARBA" id="ARBA00023235"/>
    </source>
</evidence>
<comment type="similarity">
    <text evidence="4 9 10">Belongs to the HisA/HisF family.</text>
</comment>
<accession>A0A2S7KP80</accession>
<evidence type="ECO:0000256" key="5">
    <source>
        <dbReference type="ARBA" id="ARBA00022490"/>
    </source>
</evidence>
<dbReference type="InterPro" id="IPR023016">
    <property type="entry name" value="HisA/PriA"/>
</dbReference>
<comment type="caution">
    <text evidence="12">The sequence shown here is derived from an EMBL/GenBank/DDBJ whole genome shotgun (WGS) entry which is preliminary data.</text>
</comment>
<keyword evidence="5 9" id="KW-0963">Cytoplasm</keyword>
<gene>
    <name evidence="9" type="primary">hisA</name>
    <name evidence="12" type="ORF">BST85_05625</name>
</gene>
<evidence type="ECO:0000313" key="13">
    <source>
        <dbReference type="Proteomes" id="UP000239800"/>
    </source>
</evidence>
<dbReference type="CDD" id="cd04732">
    <property type="entry name" value="HisA"/>
    <property type="match status" value="1"/>
</dbReference>
<dbReference type="EC" id="5.3.1.16" evidence="9 11"/>
<evidence type="ECO:0000256" key="11">
    <source>
        <dbReference type="RuleBase" id="RU003658"/>
    </source>
</evidence>
<evidence type="ECO:0000256" key="6">
    <source>
        <dbReference type="ARBA" id="ARBA00022605"/>
    </source>
</evidence>
<comment type="catalytic activity">
    <reaction evidence="1 9 11">
        <text>1-(5-phospho-beta-D-ribosyl)-5-[(5-phospho-beta-D-ribosylamino)methylideneamino]imidazole-4-carboxamide = 5-[(5-phospho-1-deoxy-D-ribulos-1-ylimino)methylamino]-1-(5-phospho-beta-D-ribosyl)imidazole-4-carboxamide</text>
        <dbReference type="Rhea" id="RHEA:15469"/>
        <dbReference type="ChEBI" id="CHEBI:58435"/>
        <dbReference type="ChEBI" id="CHEBI:58525"/>
        <dbReference type="EC" id="5.3.1.16"/>
    </reaction>
</comment>
<dbReference type="InterPro" id="IPR013785">
    <property type="entry name" value="Aldolase_TIM"/>
</dbReference>
<feature type="active site" description="Proton donor" evidence="9">
    <location>
        <position position="130"/>
    </location>
</feature>
<evidence type="ECO:0000256" key="10">
    <source>
        <dbReference type="RuleBase" id="RU003657"/>
    </source>
</evidence>
<dbReference type="Pfam" id="PF00977">
    <property type="entry name" value="His_biosynth"/>
    <property type="match status" value="1"/>
</dbReference>
<dbReference type="EMBL" id="MQUB01000001">
    <property type="protein sequence ID" value="PQB04436.1"/>
    <property type="molecule type" value="Genomic_DNA"/>
</dbReference>
<dbReference type="FunFam" id="3.20.20.70:FF:000009">
    <property type="entry name" value="1-(5-phosphoribosyl)-5-[(5-phosphoribosylamino)methylideneamino] imidazole-4-carboxamide isomerase"/>
    <property type="match status" value="1"/>
</dbReference>
<dbReference type="Gene3D" id="3.20.20.70">
    <property type="entry name" value="Aldolase class I"/>
    <property type="match status" value="1"/>
</dbReference>
<reference evidence="12 13" key="1">
    <citation type="submission" date="2016-11" db="EMBL/GenBank/DDBJ databases">
        <title>Trade-off between light-utilization and light-protection in marine flavobacteria.</title>
        <authorList>
            <person name="Kumagai Y."/>
        </authorList>
    </citation>
    <scope>NUCLEOTIDE SEQUENCE [LARGE SCALE GENOMIC DNA]</scope>
    <source>
        <strain evidence="12 13">NBRC 107741</strain>
    </source>
</reference>
<evidence type="ECO:0000256" key="1">
    <source>
        <dbReference type="ARBA" id="ARBA00000901"/>
    </source>
</evidence>
<dbReference type="InterPro" id="IPR011060">
    <property type="entry name" value="RibuloseP-bd_barrel"/>
</dbReference>
<keyword evidence="7 9" id="KW-0368">Histidine biosynthesis</keyword>
<comment type="pathway">
    <text evidence="3 9 11">Amino-acid biosynthesis; L-histidine biosynthesis; L-histidine from 5-phospho-alpha-D-ribose 1-diphosphate: step 4/9.</text>
</comment>
<dbReference type="InterPro" id="IPR006062">
    <property type="entry name" value="His_biosynth"/>
</dbReference>
<dbReference type="GO" id="GO:0003949">
    <property type="term" value="F:1-(5-phosphoribosyl)-5-[(5-phosphoribosylamino)methylideneamino]imidazole-4-carboxamide isomerase activity"/>
    <property type="evidence" value="ECO:0007669"/>
    <property type="project" value="UniProtKB-UniRule"/>
</dbReference>
<dbReference type="HAMAP" id="MF_01014">
    <property type="entry name" value="HisA"/>
    <property type="match status" value="1"/>
</dbReference>
<evidence type="ECO:0000256" key="7">
    <source>
        <dbReference type="ARBA" id="ARBA00023102"/>
    </source>
</evidence>
<dbReference type="Proteomes" id="UP000239800">
    <property type="component" value="Unassembled WGS sequence"/>
</dbReference>
<dbReference type="AlphaFoldDB" id="A0A2S7KP80"/>
<dbReference type="GO" id="GO:0000162">
    <property type="term" value="P:L-tryptophan biosynthetic process"/>
    <property type="evidence" value="ECO:0007669"/>
    <property type="project" value="TreeGrafter"/>
</dbReference>
<evidence type="ECO:0000256" key="3">
    <source>
        <dbReference type="ARBA" id="ARBA00005133"/>
    </source>
</evidence>
<keyword evidence="8 9" id="KW-0413">Isomerase</keyword>
<dbReference type="SUPFAM" id="SSF51366">
    <property type="entry name" value="Ribulose-phoshate binding barrel"/>
    <property type="match status" value="1"/>
</dbReference>
<dbReference type="GO" id="GO:0005737">
    <property type="term" value="C:cytoplasm"/>
    <property type="evidence" value="ECO:0007669"/>
    <property type="project" value="UniProtKB-SubCell"/>
</dbReference>
<protein>
    <recommendedName>
        <fullName evidence="9 11">1-(5-phosphoribosyl)-5-[(5-phosphoribosylamino)methylideneamino] imidazole-4-carboxamide isomerase</fullName>
        <ecNumber evidence="9 11">5.3.1.16</ecNumber>
    </recommendedName>
    <alternativeName>
        <fullName evidence="9">Phosphoribosylformimino-5-aminoimidazole carboxamide ribotide isomerase</fullName>
    </alternativeName>
</protein>
<dbReference type="NCBIfam" id="TIGR00007">
    <property type="entry name" value="1-(5-phosphoribosyl)-5-[(5-phosphoribosylamino)methylideneamino]imidazole-4-carboxamide isomerase"/>
    <property type="match status" value="1"/>
</dbReference>
<feature type="active site" description="Proton acceptor" evidence="9">
    <location>
        <position position="8"/>
    </location>
</feature>
<dbReference type="InterPro" id="IPR044524">
    <property type="entry name" value="Isoase_HisA-like"/>
</dbReference>
<evidence type="ECO:0000256" key="2">
    <source>
        <dbReference type="ARBA" id="ARBA00004496"/>
    </source>
</evidence>
<evidence type="ECO:0000256" key="4">
    <source>
        <dbReference type="ARBA" id="ARBA00009667"/>
    </source>
</evidence>
<organism evidence="12 13">
    <name type="scientific">Aureitalea marina</name>
    <dbReference type="NCBI Taxonomy" id="930804"/>
    <lineage>
        <taxon>Bacteria</taxon>
        <taxon>Pseudomonadati</taxon>
        <taxon>Bacteroidota</taxon>
        <taxon>Flavobacteriia</taxon>
        <taxon>Flavobacteriales</taxon>
        <taxon>Flavobacteriaceae</taxon>
        <taxon>Aureitalea</taxon>
    </lineage>
</organism>
<keyword evidence="6 9" id="KW-0028">Amino-acid biosynthesis</keyword>
<dbReference type="RefSeq" id="WP_104812361.1">
    <property type="nucleotide sequence ID" value="NZ_MQUB01000001.1"/>
</dbReference>
<dbReference type="InterPro" id="IPR006063">
    <property type="entry name" value="HisA_bact_arch"/>
</dbReference>
<dbReference type="PANTHER" id="PTHR43090:SF2">
    <property type="entry name" value="1-(5-PHOSPHORIBOSYL)-5-[(5-PHOSPHORIBOSYLAMINO)METHYLIDENEAMINO] IMIDAZOLE-4-CARBOXAMIDE ISOMERASE"/>
    <property type="match status" value="1"/>
</dbReference>
<dbReference type="OrthoDB" id="9807749at2"/>